<dbReference type="Proteomes" id="UP000078390">
    <property type="component" value="Unassembled WGS sequence"/>
</dbReference>
<evidence type="ECO:0000256" key="3">
    <source>
        <dbReference type="ARBA" id="ARBA00022741"/>
    </source>
</evidence>
<evidence type="ECO:0000256" key="8">
    <source>
        <dbReference type="ARBA" id="ARBA00023316"/>
    </source>
</evidence>
<dbReference type="SUPFAM" id="SSF53244">
    <property type="entry name" value="MurD-like peptide ligases, peptide-binding domain"/>
    <property type="match status" value="1"/>
</dbReference>
<dbReference type="SUPFAM" id="SSF51984">
    <property type="entry name" value="MurCD N-terminal domain"/>
    <property type="match status" value="1"/>
</dbReference>
<evidence type="ECO:0000256" key="4">
    <source>
        <dbReference type="ARBA" id="ARBA00022840"/>
    </source>
</evidence>
<gene>
    <name evidence="12" type="ORF">TDIS_2074</name>
</gene>
<feature type="domain" description="Mur ligase N-terminal catalytic" evidence="9">
    <location>
        <begin position="1"/>
        <end position="88"/>
    </location>
</feature>
<keyword evidence="2" id="KW-0132">Cell division</keyword>
<accession>A0A179D192</accession>
<dbReference type="PANTHER" id="PTHR43445:SF5">
    <property type="entry name" value="UDP-N-ACETYLMURAMATE--L-ALANYL-GAMMA-D-GLUTAMYL-MESO-2,6-DIAMINOHEPTANDIOATE LIGASE"/>
    <property type="match status" value="1"/>
</dbReference>
<dbReference type="GO" id="GO:0009252">
    <property type="term" value="P:peptidoglycan biosynthetic process"/>
    <property type="evidence" value="ECO:0007669"/>
    <property type="project" value="UniProtKB-KW"/>
</dbReference>
<dbReference type="GO" id="GO:0008360">
    <property type="term" value="P:regulation of cell shape"/>
    <property type="evidence" value="ECO:0007669"/>
    <property type="project" value="UniProtKB-KW"/>
</dbReference>
<keyword evidence="4" id="KW-0067">ATP-binding</keyword>
<protein>
    <submittedName>
        <fullName evidence="12">UDP-N-acetylmuramate:L-alanyl-gamma-D-glutamyl-meso-diaminopimelate ligase</fullName>
        <ecNumber evidence="12">6.3.2.-</ecNumber>
    </submittedName>
</protein>
<keyword evidence="1 12" id="KW-0436">Ligase</keyword>
<dbReference type="SUPFAM" id="SSF53623">
    <property type="entry name" value="MurD-like peptide ligases, catalytic domain"/>
    <property type="match status" value="1"/>
</dbReference>
<evidence type="ECO:0000259" key="11">
    <source>
        <dbReference type="Pfam" id="PF08245"/>
    </source>
</evidence>
<organism evidence="12 13">
    <name type="scientific">Thermosulfurimonas dismutans</name>
    <dbReference type="NCBI Taxonomy" id="999894"/>
    <lineage>
        <taxon>Bacteria</taxon>
        <taxon>Pseudomonadati</taxon>
        <taxon>Thermodesulfobacteriota</taxon>
        <taxon>Thermodesulfobacteria</taxon>
        <taxon>Thermodesulfobacteriales</taxon>
        <taxon>Thermodesulfobacteriaceae</taxon>
        <taxon>Thermosulfurimonas</taxon>
    </lineage>
</organism>
<feature type="domain" description="Mur ligase central" evidence="11">
    <location>
        <begin position="98"/>
        <end position="282"/>
    </location>
</feature>
<dbReference type="AlphaFoldDB" id="A0A179D192"/>
<dbReference type="InterPro" id="IPR000713">
    <property type="entry name" value="Mur_ligase_N"/>
</dbReference>
<evidence type="ECO:0000313" key="13">
    <source>
        <dbReference type="Proteomes" id="UP000078390"/>
    </source>
</evidence>
<dbReference type="STRING" id="999894.TDIS_2074"/>
<evidence type="ECO:0000259" key="10">
    <source>
        <dbReference type="Pfam" id="PF02875"/>
    </source>
</evidence>
<keyword evidence="3" id="KW-0547">Nucleotide-binding</keyword>
<comment type="caution">
    <text evidence="12">The sequence shown here is derived from an EMBL/GenBank/DDBJ whole genome shotgun (WGS) entry which is preliminary data.</text>
</comment>
<dbReference type="InterPro" id="IPR036565">
    <property type="entry name" value="Mur-like_cat_sf"/>
</dbReference>
<dbReference type="InterPro" id="IPR004101">
    <property type="entry name" value="Mur_ligase_C"/>
</dbReference>
<sequence length="453" mass="49881">MVALAGLLKARGFEITGTEATTPYPPASKVLKDLGIEPILGFREENIDLVKPSAVVVGNVIRADNPEVKRARKLGLPLHSMPSALAEWILPDKKSLVVAGTHGKTTTTALLAHTLEALSSEPTYLVGGILRSSGLNFRYGDGPFVVLEGDEYDSAFFDKRPKFWHYRPWAAILTGVEYDHADIYPDYGSLLSAFRGFVGLIPREGVLVFCGDDPGAREAVLESSCRLISYGKDPGNDYVLEAFEPQSSGSTMRVKTPESRLQMRIPLFGEHNALNALAVMALLLELGFSIEDTTRALSTFQGVLRRQEVLYRGKVTVIDDFAHHPTAVRVTLSALREALRPVRLFVCFEPRTNTSKRGIFMAEYMKSLALADRVFIKEPPGLERIPEEERLDLGGLANELNNKGVPTSIETGIHLGERLAEELRAGDLVVFMSSASFGEVYSELIEYLKDRGL</sequence>
<dbReference type="PATRIC" id="fig|999894.6.peg.2079"/>
<dbReference type="GO" id="GO:0051301">
    <property type="term" value="P:cell division"/>
    <property type="evidence" value="ECO:0007669"/>
    <property type="project" value="UniProtKB-KW"/>
</dbReference>
<reference evidence="12 13" key="1">
    <citation type="submission" date="2016-04" db="EMBL/GenBank/DDBJ databases">
        <title>Genome analysis of Thermosulfurimonas dismutans, the first thermophilic sulfur-disproportionating bacterium of the phylum Thermodesulfobacteria.</title>
        <authorList>
            <person name="Mardanov A.V."/>
            <person name="Beletsky A.V."/>
            <person name="Kadnikov V.V."/>
            <person name="Slobodkin A.I."/>
            <person name="Ravin N.V."/>
        </authorList>
    </citation>
    <scope>NUCLEOTIDE SEQUENCE [LARGE SCALE GENOMIC DNA]</scope>
    <source>
        <strain evidence="12 13">S95</strain>
    </source>
</reference>
<dbReference type="EMBL" id="LWLG01000024">
    <property type="protein sequence ID" value="OAQ19820.1"/>
    <property type="molecule type" value="Genomic_DNA"/>
</dbReference>
<feature type="domain" description="Mur ligase C-terminal" evidence="10">
    <location>
        <begin position="305"/>
        <end position="434"/>
    </location>
</feature>
<keyword evidence="13" id="KW-1185">Reference proteome</keyword>
<dbReference type="EC" id="6.3.2.-" evidence="12"/>
<dbReference type="Pfam" id="PF08245">
    <property type="entry name" value="Mur_ligase_M"/>
    <property type="match status" value="1"/>
</dbReference>
<evidence type="ECO:0000256" key="5">
    <source>
        <dbReference type="ARBA" id="ARBA00022960"/>
    </source>
</evidence>
<dbReference type="Gene3D" id="3.90.190.20">
    <property type="entry name" value="Mur ligase, C-terminal domain"/>
    <property type="match status" value="1"/>
</dbReference>
<dbReference type="GO" id="GO:0016881">
    <property type="term" value="F:acid-amino acid ligase activity"/>
    <property type="evidence" value="ECO:0007669"/>
    <property type="project" value="InterPro"/>
</dbReference>
<keyword evidence="7" id="KW-0131">Cell cycle</keyword>
<evidence type="ECO:0000259" key="9">
    <source>
        <dbReference type="Pfam" id="PF01225"/>
    </source>
</evidence>
<dbReference type="PANTHER" id="PTHR43445">
    <property type="entry name" value="UDP-N-ACETYLMURAMATE--L-ALANINE LIGASE-RELATED"/>
    <property type="match status" value="1"/>
</dbReference>
<evidence type="ECO:0000256" key="6">
    <source>
        <dbReference type="ARBA" id="ARBA00022984"/>
    </source>
</evidence>
<dbReference type="Pfam" id="PF02875">
    <property type="entry name" value="Mur_ligase_C"/>
    <property type="match status" value="1"/>
</dbReference>
<proteinExistence type="predicted"/>
<keyword evidence="6" id="KW-0573">Peptidoglycan synthesis</keyword>
<name>A0A179D192_9BACT</name>
<dbReference type="InterPro" id="IPR036615">
    <property type="entry name" value="Mur_ligase_C_dom_sf"/>
</dbReference>
<dbReference type="InterPro" id="IPR050061">
    <property type="entry name" value="MurCDEF_pg_biosynth"/>
</dbReference>
<keyword evidence="5" id="KW-0133">Cell shape</keyword>
<dbReference type="GO" id="GO:0005524">
    <property type="term" value="F:ATP binding"/>
    <property type="evidence" value="ECO:0007669"/>
    <property type="project" value="UniProtKB-KW"/>
</dbReference>
<evidence type="ECO:0000313" key="12">
    <source>
        <dbReference type="EMBL" id="OAQ19820.1"/>
    </source>
</evidence>
<dbReference type="InterPro" id="IPR013221">
    <property type="entry name" value="Mur_ligase_cen"/>
</dbReference>
<evidence type="ECO:0000256" key="1">
    <source>
        <dbReference type="ARBA" id="ARBA00022598"/>
    </source>
</evidence>
<dbReference type="Gene3D" id="3.40.50.720">
    <property type="entry name" value="NAD(P)-binding Rossmann-like Domain"/>
    <property type="match status" value="1"/>
</dbReference>
<evidence type="ECO:0000256" key="2">
    <source>
        <dbReference type="ARBA" id="ARBA00022618"/>
    </source>
</evidence>
<keyword evidence="8" id="KW-0961">Cell wall biogenesis/degradation</keyword>
<dbReference type="Gene3D" id="3.40.1190.10">
    <property type="entry name" value="Mur-like, catalytic domain"/>
    <property type="match status" value="1"/>
</dbReference>
<evidence type="ECO:0000256" key="7">
    <source>
        <dbReference type="ARBA" id="ARBA00023306"/>
    </source>
</evidence>
<dbReference type="Pfam" id="PF01225">
    <property type="entry name" value="Mur_ligase"/>
    <property type="match status" value="1"/>
</dbReference>
<dbReference type="GO" id="GO:0071555">
    <property type="term" value="P:cell wall organization"/>
    <property type="evidence" value="ECO:0007669"/>
    <property type="project" value="UniProtKB-KW"/>
</dbReference>